<dbReference type="STRING" id="237631.A0A0D1CKC9"/>
<feature type="compositionally biased region" description="Polar residues" evidence="3">
    <location>
        <begin position="59"/>
        <end position="70"/>
    </location>
</feature>
<dbReference type="SMART" id="SM01041">
    <property type="entry name" value="BRO1"/>
    <property type="match status" value="1"/>
</dbReference>
<evidence type="ECO:0000259" key="4">
    <source>
        <dbReference type="PROSITE" id="PS51180"/>
    </source>
</evidence>
<feature type="region of interest" description="Disordered" evidence="3">
    <location>
        <begin position="312"/>
        <end position="401"/>
    </location>
</feature>
<feature type="compositionally biased region" description="Basic and acidic residues" evidence="3">
    <location>
        <begin position="325"/>
        <end position="346"/>
    </location>
</feature>
<reference evidence="5" key="3">
    <citation type="journal article" date="2010" name="Fungal Genet. Biol.">
        <title>Functional analysis of the pH responsive pathway Pal/Rim in the phytopathogenic basidiomycete Ustilago maydis.</title>
        <authorList>
            <person name="Cervantes-Chavez J.A."/>
            <person name="Ortiz-Castellanos L."/>
            <person name="Tejeda-Sartorius M."/>
            <person name="Gold S."/>
            <person name="Ruiz-Herrera J."/>
        </authorList>
    </citation>
    <scope>NUCLEOTIDE SEQUENCE</scope>
</reference>
<dbReference type="EMBL" id="FN395063">
    <property type="protein sequence ID" value="CAZ04931.1"/>
    <property type="molecule type" value="Genomic_DNA"/>
</dbReference>
<dbReference type="OMA" id="SANYEHE"/>
<dbReference type="RefSeq" id="XP_011391092.1">
    <property type="nucleotide sequence ID" value="XM_011392790.1"/>
</dbReference>
<dbReference type="PANTHER" id="PTHR40463:SF1">
    <property type="entry name" value="PH-RESPONSE REGULATOR PROTEIN PALC"/>
    <property type="match status" value="1"/>
</dbReference>
<dbReference type="OrthoDB" id="10266451at2759"/>
<dbReference type="Pfam" id="PF03097">
    <property type="entry name" value="BRO1"/>
    <property type="match status" value="1"/>
</dbReference>
<sequence>MYMFELATTGSISFSDFLVTTELVSQVSEATQLRARLRGVLKQNRAGQSGSVGKHVGSYNEQRGTSSGSQAAGDDDCRASATSVNAADWLTIVKTIEEYLPHLLGVFNCVQTDDLIVRYEPVFSWRTSISGTRFRGAQRIALGGLHYELASTLLTYALALSNLSAATVASLGWYERDRSLSLDQRKRNDERLKWAADTLCRAAGILLYLSTQLIPKWSDHVGSLDGLPPDLTTEATLALSNVCMAQAQALAIRKLVSPSIAKAVDTLTPGPPLDKNHPSASLLAKLHLNVVEQMESAVALLKTIADKRRRKSANHAGTQIGLSANHEHELASRLSASRDRADHEHDDDMVETNRGAGAQATSKRNKLLGRFKLGSSKSSPPRSASVHSGPHDVARSSGHLSASTAGAPVDCDVEISSSLLKYLGFGAAFHRSMAYKWLAIDHGESSSRIGTAIAYLSLSSALLSSSTMRDGAPSHALIPSSLLLNKSTKSGSAGGVVEQELATVTHWLVSYRKLNDTVAFQRVPASDEVTSNVPAGRPALGAKPYTLPSPAWGPASAGYKGRGHALHLASETLHLLDEHHPARRELVGIHATDAETHATAHTHYAGHGAYY</sequence>
<dbReference type="Gene3D" id="1.25.40.280">
    <property type="entry name" value="alix/aip1 like domains"/>
    <property type="match status" value="2"/>
</dbReference>
<gene>
    <name evidence="5" type="primary">rim23</name>
    <name evidence="6" type="ORF">UMAG_04392</name>
</gene>
<evidence type="ECO:0000256" key="1">
    <source>
        <dbReference type="ARBA" id="ARBA00010997"/>
    </source>
</evidence>
<feature type="domain" description="BRO1" evidence="4">
    <location>
        <begin position="1"/>
        <end position="525"/>
    </location>
</feature>
<dbReference type="PROSITE" id="PS51180">
    <property type="entry name" value="BRO1"/>
    <property type="match status" value="1"/>
</dbReference>
<dbReference type="InterPro" id="IPR038499">
    <property type="entry name" value="BRO1_sf"/>
</dbReference>
<dbReference type="VEuPathDB" id="FungiDB:UMAG_04392"/>
<dbReference type="InterPro" id="IPR004328">
    <property type="entry name" value="BRO1_dom"/>
</dbReference>
<dbReference type="GO" id="GO:0071467">
    <property type="term" value="P:cellular response to pH"/>
    <property type="evidence" value="ECO:0007669"/>
    <property type="project" value="InterPro"/>
</dbReference>
<reference evidence="6" key="1">
    <citation type="submission" date="2003-07" db="EMBL/GenBank/DDBJ databases">
        <authorList>
            <person name="Birren B."/>
            <person name="Nusbaum C."/>
            <person name="Abebe A."/>
            <person name="Abouelleil A."/>
            <person name="Adekoya E."/>
            <person name="Ait-zahra M."/>
            <person name="Allen N."/>
            <person name="Allen T."/>
            <person name="An P."/>
            <person name="Anderson M."/>
            <person name="Anderson S."/>
            <person name="Arachchi H."/>
            <person name="Armbruster J."/>
            <person name="Bachantsang P."/>
            <person name="Baldwin J."/>
            <person name="Barry A."/>
            <person name="Bayul T."/>
            <person name="Blitshsteyn B."/>
            <person name="Bloom T."/>
            <person name="Blye J."/>
            <person name="Boguslavskiy L."/>
            <person name="Borowsky M."/>
            <person name="Boukhgalter B."/>
            <person name="Brunache A."/>
            <person name="Butler J."/>
            <person name="Calixte N."/>
            <person name="Calvo S."/>
            <person name="Camarata J."/>
            <person name="Campo K."/>
            <person name="Chang J."/>
            <person name="Cheshatsang Y."/>
            <person name="Citroen M."/>
            <person name="Collymore A."/>
            <person name="Considine T."/>
            <person name="Cook A."/>
            <person name="Cooke P."/>
            <person name="Corum B."/>
            <person name="Cuomo C."/>
            <person name="David R."/>
            <person name="Dawoe T."/>
            <person name="Degray S."/>
            <person name="Dodge S."/>
            <person name="Dooley K."/>
            <person name="Dorje P."/>
            <person name="Dorjee K."/>
            <person name="Dorris L."/>
            <person name="Duffey N."/>
            <person name="Dupes A."/>
            <person name="Elkins T."/>
            <person name="Engels R."/>
            <person name="Erickson J."/>
            <person name="Farina A."/>
            <person name="Faro S."/>
            <person name="Ferreira P."/>
            <person name="Fischer H."/>
            <person name="Fitzgerald M."/>
            <person name="Foley K."/>
            <person name="Gage D."/>
            <person name="Galagan J."/>
            <person name="Gearin G."/>
            <person name="Gnerre S."/>
            <person name="Gnirke A."/>
            <person name="Goyette A."/>
            <person name="Graham J."/>
            <person name="Grandbois E."/>
            <person name="Gyaltsen K."/>
            <person name="Hafez N."/>
            <person name="Hagopian D."/>
            <person name="Hagos B."/>
            <person name="Hall J."/>
            <person name="Hatcher B."/>
            <person name="Heller A."/>
            <person name="Higgins H."/>
            <person name="Honan T."/>
            <person name="Horn A."/>
            <person name="Houde N."/>
            <person name="Hughes L."/>
            <person name="Hulme W."/>
            <person name="Husby E."/>
            <person name="Iliev I."/>
            <person name="Jaffe D."/>
            <person name="Jones C."/>
            <person name="Kamal M."/>
            <person name="Kamat A."/>
            <person name="Kamvysselis M."/>
            <person name="Karlsson E."/>
            <person name="Kells C."/>
            <person name="Kieu A."/>
            <person name="Kisner P."/>
            <person name="Kodira C."/>
            <person name="Kulbokas E."/>
            <person name="Labutti K."/>
            <person name="Lama D."/>
            <person name="Landers T."/>
            <person name="Leger J."/>
            <person name="Levine S."/>
            <person name="Lewis D."/>
            <person name="Lewis T."/>
            <person name="Lindblad-toh K."/>
            <person name="Liu X."/>
            <person name="Lokyitsang T."/>
            <person name="Lokyitsang Y."/>
            <person name="Lucien O."/>
            <person name="Lui A."/>
            <person name="Ma L.J."/>
            <person name="Mabbitt R."/>
            <person name="Macdonald J."/>
            <person name="Maclean C."/>
            <person name="Major J."/>
            <person name="Manning J."/>
            <person name="Marabella R."/>
            <person name="Maru K."/>
            <person name="Matthews C."/>
            <person name="Mauceli E."/>
            <person name="Mccarthy M."/>
            <person name="Mcdonough S."/>
            <person name="Mcghee T."/>
            <person name="Meldrim J."/>
            <person name="Meneus L."/>
            <person name="Mesirov J."/>
            <person name="Mihalev A."/>
            <person name="Mihova T."/>
            <person name="Mikkelsen T."/>
            <person name="Mlenga V."/>
            <person name="Moru K."/>
            <person name="Mozes J."/>
            <person name="Mulrain L."/>
            <person name="Munson G."/>
            <person name="Naylor J."/>
            <person name="Newes C."/>
            <person name="Nguyen C."/>
            <person name="Nguyen N."/>
            <person name="Nguyen T."/>
            <person name="Nicol R."/>
            <person name="Nielsen C."/>
            <person name="Nizzari M."/>
            <person name="Norbu C."/>
            <person name="Norbu N."/>
            <person name="O'donnell P."/>
            <person name="Okoawo O."/>
            <person name="O'leary S."/>
            <person name="Omotosho B."/>
            <person name="O'neill K."/>
            <person name="Osman S."/>
            <person name="Parker S."/>
            <person name="Perrin D."/>
            <person name="Phunkhang P."/>
            <person name="Piqani B."/>
            <person name="Purcell S."/>
            <person name="Rachupka T."/>
            <person name="Ramasamy U."/>
            <person name="Rameau R."/>
            <person name="Ray V."/>
            <person name="Raymond C."/>
            <person name="Retta R."/>
            <person name="Richardson S."/>
            <person name="Rise C."/>
            <person name="Rodriguez J."/>
            <person name="Rogers J."/>
            <person name="Rogov P."/>
            <person name="Rutman M."/>
            <person name="Schupbach R."/>
            <person name="Seaman C."/>
            <person name="Settipalli S."/>
            <person name="Sharpe T."/>
            <person name="Sheridan J."/>
            <person name="Sherpa N."/>
            <person name="Shi J."/>
            <person name="Smirnov S."/>
            <person name="Smith C."/>
            <person name="Sougnez C."/>
            <person name="Spencer B."/>
            <person name="Stalker J."/>
            <person name="Stange-thomann N."/>
            <person name="Stavropoulos S."/>
            <person name="Stetson K."/>
            <person name="Stone C."/>
            <person name="Stone S."/>
            <person name="Stubbs M."/>
            <person name="Talamas J."/>
            <person name="Tchuinga P."/>
            <person name="Tenzing P."/>
            <person name="Tesfaye S."/>
            <person name="Theodore J."/>
            <person name="Thoulutsang Y."/>
            <person name="Topham K."/>
            <person name="Towey S."/>
            <person name="Tsamla T."/>
            <person name="Tsomo N."/>
            <person name="Vallee D."/>
            <person name="Vassiliev H."/>
            <person name="Venkataraman V."/>
            <person name="Vinson J."/>
            <person name="Vo A."/>
            <person name="Wade C."/>
            <person name="Wang S."/>
            <person name="Wangchuk T."/>
            <person name="Wangdi T."/>
            <person name="Whittaker C."/>
            <person name="Wilkinson J."/>
            <person name="Wu Y."/>
            <person name="Wyman D."/>
            <person name="Yadav S."/>
            <person name="Yang S."/>
            <person name="Yang X."/>
            <person name="Yeager S."/>
            <person name="Yee E."/>
            <person name="Young G."/>
            <person name="Zainoun J."/>
            <person name="Zembeck L."/>
            <person name="Zimmer A."/>
            <person name="Zody M."/>
            <person name="Lander E."/>
        </authorList>
    </citation>
    <scope>NUCLEOTIDE SEQUENCE</scope>
    <source>
        <strain evidence="6">521</strain>
    </source>
</reference>
<evidence type="ECO:0000313" key="5">
    <source>
        <dbReference type="EMBL" id="CAZ04931.1"/>
    </source>
</evidence>
<evidence type="ECO:0000256" key="3">
    <source>
        <dbReference type="SAM" id="MobiDB-lite"/>
    </source>
</evidence>
<dbReference type="AlphaFoldDB" id="D2EAX9"/>
<feature type="region of interest" description="Disordered" evidence="3">
    <location>
        <begin position="46"/>
        <end position="76"/>
    </location>
</feature>
<dbReference type="KEGG" id="uma:UMAG_04392"/>
<accession>D2EAX9</accession>
<dbReference type="PHI-base" id="PHI:2605"/>
<accession>A0A0D1CKC9</accession>
<reference evidence="6" key="4">
    <citation type="submission" date="2014-09" db="EMBL/GenBank/DDBJ databases">
        <authorList>
            <person name="Guldener U."/>
            <person name="Munsterkotter M."/>
            <person name="Walter M.C."/>
            <person name="Mannhaupt G."/>
            <person name="Kahmann R."/>
        </authorList>
    </citation>
    <scope>NUCLEOTIDE SEQUENCE</scope>
    <source>
        <strain evidence="6">521</strain>
    </source>
</reference>
<evidence type="ECO:0000256" key="2">
    <source>
        <dbReference type="ARBA" id="ARBA00022193"/>
    </source>
</evidence>
<organism evidence="5">
    <name type="scientific">Mycosarcoma maydis</name>
    <name type="common">Corn smut fungus</name>
    <name type="synonym">Ustilago maydis</name>
    <dbReference type="NCBI Taxonomy" id="5270"/>
    <lineage>
        <taxon>Eukaryota</taxon>
        <taxon>Fungi</taxon>
        <taxon>Dikarya</taxon>
        <taxon>Basidiomycota</taxon>
        <taxon>Ustilaginomycotina</taxon>
        <taxon>Ustilaginomycetes</taxon>
        <taxon>Ustilaginales</taxon>
        <taxon>Ustilaginaceae</taxon>
        <taxon>Mycosarcoma</taxon>
    </lineage>
</organism>
<dbReference type="CDD" id="cd09245">
    <property type="entry name" value="BRO1_UmRIM23-like"/>
    <property type="match status" value="1"/>
</dbReference>
<dbReference type="InterPro" id="IPR037505">
    <property type="entry name" value="pH-resp_palC"/>
</dbReference>
<dbReference type="Proteomes" id="UP000000561">
    <property type="component" value="Chromosome 14"/>
</dbReference>
<dbReference type="eggNOG" id="ENOG502QWTM">
    <property type="taxonomic scope" value="Eukaryota"/>
</dbReference>
<proteinExistence type="inferred from homology"/>
<evidence type="ECO:0000313" key="7">
    <source>
        <dbReference type="Proteomes" id="UP000000561"/>
    </source>
</evidence>
<feature type="compositionally biased region" description="Low complexity" evidence="3">
    <location>
        <begin position="375"/>
        <end position="388"/>
    </location>
</feature>
<reference evidence="7" key="5">
    <citation type="submission" date="2014-09" db="EMBL/GenBank/DDBJ databases">
        <authorList>
            <person name="Gueldener U."/>
            <person name="Muensterkoetter M."/>
            <person name="Walter M.C."/>
            <person name="Mannhaupt G."/>
            <person name="Kahmann R."/>
        </authorList>
    </citation>
    <scope>GENOME REANNOTATION</scope>
    <source>
        <strain evidence="7">DSM 14603 / FGSC 9021 / UM521</strain>
    </source>
</reference>
<reference evidence="6 7" key="2">
    <citation type="journal article" date="2006" name="Nature">
        <title>Insights from the genome of the biotrophic fungal plant pathogen Ustilago maydis.</title>
        <authorList>
            <person name="Kamper J."/>
            <person name="Kahmann R."/>
            <person name="Bolker M."/>
            <person name="Ma L.J."/>
            <person name="Brefort T."/>
            <person name="Saville B.J."/>
            <person name="Banuett F."/>
            <person name="Kronstad J.W."/>
            <person name="Gold S.E."/>
            <person name="Muller O."/>
            <person name="Perlin M.H."/>
            <person name="Wosten H.A."/>
            <person name="de Vries R."/>
            <person name="Ruiz-Herrera J."/>
            <person name="Reynaga-Pena C.G."/>
            <person name="Snetselaar K."/>
            <person name="McCann M."/>
            <person name="Perez-Martin J."/>
            <person name="Feldbrugge M."/>
            <person name="Basse C.W."/>
            <person name="Steinberg G."/>
            <person name="Ibeas J.I."/>
            <person name="Holloman W."/>
            <person name="Guzman P."/>
            <person name="Farman M."/>
            <person name="Stajich J.E."/>
            <person name="Sentandreu R."/>
            <person name="Gonzalez-Prieto J.M."/>
            <person name="Kennell J.C."/>
            <person name="Molina L."/>
            <person name="Schirawski J."/>
            <person name="Mendoza-Mendoza A."/>
            <person name="Greilinger D."/>
            <person name="Munch K."/>
            <person name="Rossel N."/>
            <person name="Scherer M."/>
            <person name="Vranes M."/>
            <person name="Ladendorf O."/>
            <person name="Vincon V."/>
            <person name="Fuchs U."/>
            <person name="Sandrock B."/>
            <person name="Meng S."/>
            <person name="Ho E.C."/>
            <person name="Cahill M.J."/>
            <person name="Boyce K.J."/>
            <person name="Klose J."/>
            <person name="Klosterman S.J."/>
            <person name="Deelstra H.J."/>
            <person name="Ortiz-Castellanos L."/>
            <person name="Li W."/>
            <person name="Sanchez-Alonso P."/>
            <person name="Schreier P.H."/>
            <person name="Hauser-Hahn I."/>
            <person name="Vaupel M."/>
            <person name="Koopmann E."/>
            <person name="Friedrich G."/>
            <person name="Voss H."/>
            <person name="Schluter T."/>
            <person name="Margolis J."/>
            <person name="Platt D."/>
            <person name="Swimmer C."/>
            <person name="Gnirke A."/>
            <person name="Chen F."/>
            <person name="Vysotskaia V."/>
            <person name="Mannhaupt G."/>
            <person name="Guldener U."/>
            <person name="Munsterkotter M."/>
            <person name="Haase D."/>
            <person name="Oesterheld M."/>
            <person name="Mewes H.W."/>
            <person name="Mauceli E.W."/>
            <person name="DeCaprio D."/>
            <person name="Wade C.M."/>
            <person name="Butler J."/>
            <person name="Young S."/>
            <person name="Jaffe D.B."/>
            <person name="Calvo S."/>
            <person name="Nusbaum C."/>
            <person name="Galagan J."/>
            <person name="Birren B.W."/>
        </authorList>
    </citation>
    <scope>NUCLEOTIDE SEQUENCE [LARGE SCALE GENOMIC DNA]</scope>
    <source>
        <strain evidence="6">521</strain>
        <strain evidence="7">DSM 14603 / FGSC 9021 / UM521</strain>
    </source>
</reference>
<dbReference type="GeneID" id="23564591"/>
<dbReference type="EMBL" id="CM003153">
    <property type="protein sequence ID" value="KIS67293.1"/>
    <property type="molecule type" value="Genomic_DNA"/>
</dbReference>
<name>D2EAX9_MYCMD</name>
<evidence type="ECO:0000313" key="6">
    <source>
        <dbReference type="EMBL" id="KIS67293.1"/>
    </source>
</evidence>
<keyword evidence="7" id="KW-1185">Reference proteome</keyword>
<protein>
    <recommendedName>
        <fullName evidence="2">pH-response regulator protein palC</fullName>
    </recommendedName>
</protein>
<comment type="similarity">
    <text evidence="1">Belongs to the palC family.</text>
</comment>
<dbReference type="PANTHER" id="PTHR40463">
    <property type="entry name" value="PH-RESPONSE REGULATOR PROTEIN PALC"/>
    <property type="match status" value="1"/>
</dbReference>